<organism evidence="8 9">
    <name type="scientific">Streptomyces ficellus</name>
    <dbReference type="NCBI Taxonomy" id="1977088"/>
    <lineage>
        <taxon>Bacteria</taxon>
        <taxon>Bacillati</taxon>
        <taxon>Actinomycetota</taxon>
        <taxon>Actinomycetes</taxon>
        <taxon>Kitasatosporales</taxon>
        <taxon>Streptomycetaceae</taxon>
        <taxon>Streptomyces</taxon>
    </lineage>
</organism>
<dbReference type="EMBL" id="CP034279">
    <property type="protein sequence ID" value="QGV76912.1"/>
    <property type="molecule type" value="Genomic_DNA"/>
</dbReference>
<evidence type="ECO:0000256" key="3">
    <source>
        <dbReference type="ARBA" id="ARBA00022592"/>
    </source>
</evidence>
<evidence type="ECO:0000313" key="9">
    <source>
        <dbReference type="Proteomes" id="UP000422572"/>
    </source>
</evidence>
<dbReference type="CDD" id="cd13565">
    <property type="entry name" value="PBP2_PstS"/>
    <property type="match status" value="1"/>
</dbReference>
<dbReference type="PANTHER" id="PTHR42996">
    <property type="entry name" value="PHOSPHATE-BINDING PROTEIN PSTS"/>
    <property type="match status" value="1"/>
</dbReference>
<evidence type="ECO:0000256" key="6">
    <source>
        <dbReference type="SAM" id="SignalP"/>
    </source>
</evidence>
<dbReference type="PANTHER" id="PTHR42996:SF1">
    <property type="entry name" value="PHOSPHATE-BINDING PROTEIN PSTS"/>
    <property type="match status" value="1"/>
</dbReference>
<evidence type="ECO:0000256" key="2">
    <source>
        <dbReference type="ARBA" id="ARBA00022448"/>
    </source>
</evidence>
<dbReference type="InterPro" id="IPR024370">
    <property type="entry name" value="PBP_domain"/>
</dbReference>
<feature type="binding site" evidence="5">
    <location>
        <position position="90"/>
    </location>
    <ligand>
        <name>phosphate</name>
        <dbReference type="ChEBI" id="CHEBI:43474"/>
    </ligand>
</feature>
<evidence type="ECO:0000313" key="8">
    <source>
        <dbReference type="EMBL" id="QGV76912.1"/>
    </source>
</evidence>
<dbReference type="NCBIfam" id="TIGR00975">
    <property type="entry name" value="3a0107s03"/>
    <property type="match status" value="1"/>
</dbReference>
<dbReference type="RefSeq" id="WP_156690735.1">
    <property type="nucleotide sequence ID" value="NZ_CP034279.1"/>
</dbReference>
<dbReference type="KEGG" id="sfic:EIZ62_00515"/>
<gene>
    <name evidence="8" type="primary">pstS</name>
    <name evidence="8" type="ORF">EIZ62_00515</name>
</gene>
<feature type="binding site" evidence="5">
    <location>
        <position position="108"/>
    </location>
    <ligand>
        <name>phosphate</name>
        <dbReference type="ChEBI" id="CHEBI:43474"/>
    </ligand>
</feature>
<evidence type="ECO:0000256" key="5">
    <source>
        <dbReference type="PIRSR" id="PIRSR002756-1"/>
    </source>
</evidence>
<dbReference type="GO" id="GO:0042301">
    <property type="term" value="F:phosphate ion binding"/>
    <property type="evidence" value="ECO:0007669"/>
    <property type="project" value="InterPro"/>
</dbReference>
<protein>
    <recommendedName>
        <fullName evidence="4">Phosphate-binding protein</fullName>
    </recommendedName>
</protein>
<dbReference type="InterPro" id="IPR005673">
    <property type="entry name" value="ABC_phos-bd_PstS"/>
</dbReference>
<sequence>MQRRRAHRGRLVLGTRVVAAGSVLLLSACGTTAVSDSAPSPAPTSGIACASGGRLAASGSSAQQNAMKHWMREYQKACPGVEIRYVPIGSGGGVAQFLRGATVLGGTDSPLKADEVELSRDACRGGRAIDLPMVGGPIAIGYNLSGVDDLVLDAPTLARIFDSEITRWDAPEIRRLNPGAALPALPIAAVHRSDESGTTQNLNAYLAGAAPEQWPYPKDKAWQAKGGQSASGSGGVASQVQGNDGAIGYVELSFARAKGLSTVRLDTGAPEPVAVSARTASAGIATAHADGTGKDMALTFDYRTRASGAYPIVLVTYEIVCDSGNPPEVLPALKSFLTYTASPRGQKDLARIHYAPLPDEVADRVRQVVGGLS</sequence>
<dbReference type="AlphaFoldDB" id="A0A6I6F9L8"/>
<dbReference type="Pfam" id="PF12849">
    <property type="entry name" value="PBP_like_2"/>
    <property type="match status" value="1"/>
</dbReference>
<accession>A0A6I6F9L8</accession>
<feature type="binding site" evidence="5">
    <location>
        <begin position="196"/>
        <end position="198"/>
    </location>
    <ligand>
        <name>phosphate</name>
        <dbReference type="ChEBI" id="CHEBI:43474"/>
    </ligand>
</feature>
<comment type="similarity">
    <text evidence="1 4">Belongs to the PstS family.</text>
</comment>
<dbReference type="InterPro" id="IPR050962">
    <property type="entry name" value="Phosphate-bind_PstS"/>
</dbReference>
<keyword evidence="6" id="KW-0732">Signal</keyword>
<keyword evidence="3 4" id="KW-0592">Phosphate transport</keyword>
<reference evidence="8 9" key="1">
    <citation type="submission" date="2018-12" db="EMBL/GenBank/DDBJ databases">
        <title>Complete genome sequence of Streptomyces ficellus NRRL8067, the producer of ficellomycin, feldamycin and nojirimycin.</title>
        <authorList>
            <person name="Zhang H."/>
            <person name="Yue R."/>
            <person name="Liu Y."/>
            <person name="Li M."/>
            <person name="Mu H."/>
            <person name="Zhang J."/>
        </authorList>
    </citation>
    <scope>NUCLEOTIDE SEQUENCE [LARGE SCALE GENOMIC DNA]</scope>
    <source>
        <strain evidence="8 9">NRRL 8067</strain>
    </source>
</reference>
<dbReference type="Gene3D" id="3.40.190.10">
    <property type="entry name" value="Periplasmic binding protein-like II"/>
    <property type="match status" value="2"/>
</dbReference>
<dbReference type="PIRSF" id="PIRSF002756">
    <property type="entry name" value="PstS"/>
    <property type="match status" value="1"/>
</dbReference>
<name>A0A6I6F9L8_9ACTN</name>
<dbReference type="Proteomes" id="UP000422572">
    <property type="component" value="Chromosome"/>
</dbReference>
<dbReference type="PROSITE" id="PS51257">
    <property type="entry name" value="PROKAR_LIPOPROTEIN"/>
    <property type="match status" value="1"/>
</dbReference>
<dbReference type="OrthoDB" id="9801510at2"/>
<keyword evidence="9" id="KW-1185">Reference proteome</keyword>
<evidence type="ECO:0000256" key="4">
    <source>
        <dbReference type="PIRNR" id="PIRNR002756"/>
    </source>
</evidence>
<dbReference type="GO" id="GO:0043190">
    <property type="term" value="C:ATP-binding cassette (ABC) transporter complex"/>
    <property type="evidence" value="ECO:0007669"/>
    <property type="project" value="InterPro"/>
</dbReference>
<feature type="signal peptide" evidence="6">
    <location>
        <begin position="1"/>
        <end position="33"/>
    </location>
</feature>
<feature type="binding site" evidence="5">
    <location>
        <begin position="60"/>
        <end position="62"/>
    </location>
    <ligand>
        <name>phosphate</name>
        <dbReference type="ChEBI" id="CHEBI:43474"/>
    </ligand>
</feature>
<feature type="domain" description="PBP" evidence="7">
    <location>
        <begin position="53"/>
        <end position="343"/>
    </location>
</feature>
<evidence type="ECO:0000259" key="7">
    <source>
        <dbReference type="Pfam" id="PF12849"/>
    </source>
</evidence>
<evidence type="ECO:0000256" key="1">
    <source>
        <dbReference type="ARBA" id="ARBA00008725"/>
    </source>
</evidence>
<proteinExistence type="inferred from homology"/>
<dbReference type="GO" id="GO:0035435">
    <property type="term" value="P:phosphate ion transmembrane transport"/>
    <property type="evidence" value="ECO:0007669"/>
    <property type="project" value="InterPro"/>
</dbReference>
<feature type="chain" id="PRO_5039195301" description="Phosphate-binding protein" evidence="6">
    <location>
        <begin position="34"/>
        <end position="373"/>
    </location>
</feature>
<dbReference type="SUPFAM" id="SSF53850">
    <property type="entry name" value="Periplasmic binding protein-like II"/>
    <property type="match status" value="1"/>
</dbReference>
<keyword evidence="2 4" id="KW-0813">Transport</keyword>